<protein>
    <submittedName>
        <fullName evidence="1">Uncharacterized protein</fullName>
    </submittedName>
</protein>
<accession>A0A150JA38</accession>
<reference evidence="1 2" key="1">
    <citation type="journal article" date="2016" name="ISME J.">
        <title>Chasing the elusive Euryarchaeota class WSA2: genomes reveal a uniquely fastidious methyl-reducing methanogen.</title>
        <authorList>
            <person name="Nobu M.K."/>
            <person name="Narihiro T."/>
            <person name="Kuroda K."/>
            <person name="Mei R."/>
            <person name="Liu W.T."/>
        </authorList>
    </citation>
    <scope>NUCLEOTIDE SEQUENCE [LARGE SCALE GENOMIC DNA]</scope>
    <source>
        <strain evidence="1">U1lsi0528_Bin055</strain>
    </source>
</reference>
<evidence type="ECO:0000313" key="1">
    <source>
        <dbReference type="EMBL" id="KYC53804.1"/>
    </source>
</evidence>
<gene>
    <name evidence="1" type="ORF">AMQ22_00003</name>
</gene>
<name>A0A150JA38_9EURY</name>
<dbReference type="AlphaFoldDB" id="A0A150JA38"/>
<sequence>MRCKHSQSKNTEIIYTEFPSATYYLCSDCMRLTAKKEEVK</sequence>
<organism evidence="1 2">
    <name type="scientific">Candidatus Methanofastidiosum methylothiophilum</name>
    <dbReference type="NCBI Taxonomy" id="1705564"/>
    <lineage>
        <taxon>Archaea</taxon>
        <taxon>Methanobacteriati</taxon>
        <taxon>Methanobacteriota</taxon>
        <taxon>Stenosarchaea group</taxon>
        <taxon>Candidatus Methanofastidiosia</taxon>
        <taxon>Candidatus Methanofastidiosales</taxon>
        <taxon>Candidatus Methanofastidiosaceae</taxon>
        <taxon>Candidatus Methanofastidiosum</taxon>
    </lineage>
</organism>
<evidence type="ECO:0000313" key="2">
    <source>
        <dbReference type="Proteomes" id="UP000075398"/>
    </source>
</evidence>
<comment type="caution">
    <text evidence="1">The sequence shown here is derived from an EMBL/GenBank/DDBJ whole genome shotgun (WGS) entry which is preliminary data.</text>
</comment>
<proteinExistence type="predicted"/>
<dbReference type="EMBL" id="LNGC01000001">
    <property type="protein sequence ID" value="KYC53804.1"/>
    <property type="molecule type" value="Genomic_DNA"/>
</dbReference>
<dbReference type="Proteomes" id="UP000075398">
    <property type="component" value="Unassembled WGS sequence"/>
</dbReference>